<keyword evidence="7 8" id="KW-0456">Lyase</keyword>
<organism evidence="10 11">
    <name type="scientific">Micromonospora echinofusca</name>
    <dbReference type="NCBI Taxonomy" id="47858"/>
    <lineage>
        <taxon>Bacteria</taxon>
        <taxon>Bacillati</taxon>
        <taxon>Actinomycetota</taxon>
        <taxon>Actinomycetes</taxon>
        <taxon>Micromonosporales</taxon>
        <taxon>Micromonosporaceae</taxon>
        <taxon>Micromonospora</taxon>
    </lineage>
</organism>
<evidence type="ECO:0000256" key="4">
    <source>
        <dbReference type="ARBA" id="ARBA00011990"/>
    </source>
</evidence>
<evidence type="ECO:0000256" key="2">
    <source>
        <dbReference type="ARBA" id="ARBA00001911"/>
    </source>
</evidence>
<evidence type="ECO:0000256" key="3">
    <source>
        <dbReference type="ARBA" id="ARBA00008178"/>
    </source>
</evidence>
<sequence length="354" mass="38242">MGSLPLLSWGFAYTLRPVRILVTGGAGFIGSEYVRMLLGAPGGDAARVPAVAPTAVTVLDVLTYSGNLANLAPVAEDPRLRFVQRDICDPAVVDEVVPGHDVIVHFAAESHVDRSIDGAAPFVTTNVLGTQNLLDAALRHGTSRFVHVSTDEVYGSIAEGSWTEDWPLAPNSPYSASKAGSDLLALAYHRTHGMDVVVTRCSNNYGPYQFPEKVVPLFVTNLLDGGTVPLYGDGGNIRDWLHVHDHCRGIALVQEKGRAGEVYHIGGGTELTNLELTGRLIEACGASWDQVVPVADRKGHDRRYSLDISKVSSELGYAPSIDLERGLAQTVQWYRDNRAWWEPLKAGTKPLIAP</sequence>
<dbReference type="SUPFAM" id="SSF51735">
    <property type="entry name" value="NAD(P)-binding Rossmann-fold domains"/>
    <property type="match status" value="1"/>
</dbReference>
<reference evidence="10 11" key="1">
    <citation type="submission" date="2016-06" db="EMBL/GenBank/DDBJ databases">
        <authorList>
            <person name="Kjaerup R.B."/>
            <person name="Dalgaard T.S."/>
            <person name="Juul-Madsen H.R."/>
        </authorList>
    </citation>
    <scope>NUCLEOTIDE SEQUENCE [LARGE SCALE GENOMIC DNA]</scope>
    <source>
        <strain evidence="10 11">DSM 43913</strain>
    </source>
</reference>
<comment type="catalytic activity">
    <reaction evidence="1 8">
        <text>dTDP-alpha-D-glucose = dTDP-4-dehydro-6-deoxy-alpha-D-glucose + H2O</text>
        <dbReference type="Rhea" id="RHEA:17221"/>
        <dbReference type="ChEBI" id="CHEBI:15377"/>
        <dbReference type="ChEBI" id="CHEBI:57477"/>
        <dbReference type="ChEBI" id="CHEBI:57649"/>
        <dbReference type="EC" id="4.2.1.46"/>
    </reaction>
</comment>
<keyword evidence="11" id="KW-1185">Reference proteome</keyword>
<evidence type="ECO:0000259" key="9">
    <source>
        <dbReference type="Pfam" id="PF16363"/>
    </source>
</evidence>
<protein>
    <recommendedName>
        <fullName evidence="5 8">dTDP-glucose 4,6-dehydratase</fullName>
        <ecNumber evidence="4 8">4.2.1.46</ecNumber>
    </recommendedName>
</protein>
<dbReference type="Pfam" id="PF16363">
    <property type="entry name" value="GDP_Man_Dehyd"/>
    <property type="match status" value="1"/>
</dbReference>
<dbReference type="EMBL" id="LT607733">
    <property type="protein sequence ID" value="SCG18099.1"/>
    <property type="molecule type" value="Genomic_DNA"/>
</dbReference>
<dbReference type="GO" id="GO:0009225">
    <property type="term" value="P:nucleotide-sugar metabolic process"/>
    <property type="evidence" value="ECO:0007669"/>
    <property type="project" value="InterPro"/>
</dbReference>
<dbReference type="GO" id="GO:0008460">
    <property type="term" value="F:dTDP-glucose 4,6-dehydratase activity"/>
    <property type="evidence" value="ECO:0007669"/>
    <property type="project" value="UniProtKB-EC"/>
</dbReference>
<accession>A0A1C5GE95</accession>
<evidence type="ECO:0000256" key="7">
    <source>
        <dbReference type="ARBA" id="ARBA00023239"/>
    </source>
</evidence>
<name>A0A1C5GE95_MICEH</name>
<dbReference type="CDD" id="cd05246">
    <property type="entry name" value="dTDP_GD_SDR_e"/>
    <property type="match status" value="1"/>
</dbReference>
<evidence type="ECO:0000256" key="8">
    <source>
        <dbReference type="RuleBase" id="RU004473"/>
    </source>
</evidence>
<dbReference type="InterPro" id="IPR020904">
    <property type="entry name" value="Sc_DH/Rdtase_CS"/>
</dbReference>
<evidence type="ECO:0000256" key="1">
    <source>
        <dbReference type="ARBA" id="ARBA00001539"/>
    </source>
</evidence>
<dbReference type="InterPro" id="IPR016040">
    <property type="entry name" value="NAD(P)-bd_dom"/>
</dbReference>
<evidence type="ECO:0000313" key="10">
    <source>
        <dbReference type="EMBL" id="SCG18099.1"/>
    </source>
</evidence>
<dbReference type="PANTHER" id="PTHR43000">
    <property type="entry name" value="DTDP-D-GLUCOSE 4,6-DEHYDRATASE-RELATED"/>
    <property type="match status" value="1"/>
</dbReference>
<comment type="cofactor">
    <cofactor evidence="2 8">
        <name>NAD(+)</name>
        <dbReference type="ChEBI" id="CHEBI:57540"/>
    </cofactor>
</comment>
<keyword evidence="6" id="KW-0520">NAD</keyword>
<gene>
    <name evidence="10" type="ORF">GA0070610_4435</name>
</gene>
<dbReference type="EC" id="4.2.1.46" evidence="4 8"/>
<dbReference type="AlphaFoldDB" id="A0A1C5GE95"/>
<dbReference type="PROSITE" id="PS00061">
    <property type="entry name" value="ADH_SHORT"/>
    <property type="match status" value="1"/>
</dbReference>
<proteinExistence type="inferred from homology"/>
<dbReference type="Gene3D" id="3.40.50.720">
    <property type="entry name" value="NAD(P)-binding Rossmann-like Domain"/>
    <property type="match status" value="1"/>
</dbReference>
<evidence type="ECO:0000256" key="5">
    <source>
        <dbReference type="ARBA" id="ARBA00016977"/>
    </source>
</evidence>
<evidence type="ECO:0000313" key="11">
    <source>
        <dbReference type="Proteomes" id="UP000198251"/>
    </source>
</evidence>
<dbReference type="NCBIfam" id="TIGR01181">
    <property type="entry name" value="dTDP_gluc_dehyt"/>
    <property type="match status" value="1"/>
</dbReference>
<comment type="similarity">
    <text evidence="3 8">Belongs to the NAD(P)-dependent epimerase/dehydratase family. dTDP-glucose dehydratase subfamily.</text>
</comment>
<feature type="domain" description="NAD(P)-binding" evidence="9">
    <location>
        <begin position="21"/>
        <end position="329"/>
    </location>
</feature>
<dbReference type="Gene3D" id="3.90.25.10">
    <property type="entry name" value="UDP-galactose 4-epimerase, domain 1"/>
    <property type="match status" value="1"/>
</dbReference>
<dbReference type="Proteomes" id="UP000198251">
    <property type="component" value="Chromosome I"/>
</dbReference>
<dbReference type="InterPro" id="IPR036291">
    <property type="entry name" value="NAD(P)-bd_dom_sf"/>
</dbReference>
<evidence type="ECO:0000256" key="6">
    <source>
        <dbReference type="ARBA" id="ARBA00023027"/>
    </source>
</evidence>
<dbReference type="InterPro" id="IPR005888">
    <property type="entry name" value="dTDP_Gluc_deHydtase"/>
</dbReference>